<keyword evidence="3" id="KW-1185">Reference proteome</keyword>
<evidence type="ECO:0000313" key="2">
    <source>
        <dbReference type="EMBL" id="AIL23162.1"/>
    </source>
</evidence>
<feature type="region of interest" description="Disordered" evidence="1">
    <location>
        <begin position="130"/>
        <end position="156"/>
    </location>
</feature>
<dbReference type="EMBL" id="KJ958896">
    <property type="protein sequence ID" value="AIL23162.1"/>
    <property type="molecule type" value="Viral_cRNA"/>
</dbReference>
<feature type="compositionally biased region" description="Low complexity" evidence="1">
    <location>
        <begin position="35"/>
        <end position="47"/>
    </location>
</feature>
<feature type="region of interest" description="Disordered" evidence="1">
    <location>
        <begin position="25"/>
        <end position="47"/>
    </location>
</feature>
<evidence type="ECO:0000256" key="1">
    <source>
        <dbReference type="SAM" id="MobiDB-lite"/>
    </source>
</evidence>
<evidence type="ECO:0000313" key="3">
    <source>
        <dbReference type="Proteomes" id="UP000152727"/>
    </source>
</evidence>
<dbReference type="Proteomes" id="UP000152727">
    <property type="component" value="Segment"/>
</dbReference>
<name>A0A077CZ48_9RHAB</name>
<accession>A0A077CZ48</accession>
<reference evidence="2 3" key="1">
    <citation type="submission" date="2014-06" db="EMBL/GenBank/DDBJ databases">
        <title>The first morphological and molecular isolation of the Flanders virus (Rhabdoviridae) in South America, isolated from ave (Ramphocelus carbo) captured in Acre-Brazil.</title>
        <authorList>
            <person name="Queiroz A.L.N."/>
            <person name="Medeiros D.B.A."/>
            <person name="Nunes M.R.T."/>
            <person name="Cardoso J.F."/>
            <person name="Diniz J.A.P."/>
            <person name="Tesh R.B."/>
            <person name="Vasconcelos P.F.C."/>
        </authorList>
    </citation>
    <scope>NUCLEOTIDE SEQUENCE [LARGE SCALE GENOMIC DNA]</scope>
    <source>
        <strain evidence="2">BE AN 781455</strain>
    </source>
</reference>
<proteinExistence type="predicted"/>
<organism evidence="2 3">
    <name type="scientific">Hapavirus flanders</name>
    <dbReference type="NCBI Taxonomy" id="1972612"/>
    <lineage>
        <taxon>Viruses</taxon>
        <taxon>Riboviria</taxon>
        <taxon>Orthornavirae</taxon>
        <taxon>Negarnaviricota</taxon>
        <taxon>Haploviricotina</taxon>
        <taxon>Monjiviricetes</taxon>
        <taxon>Mononegavirales</taxon>
        <taxon>Rhabdoviridae</taxon>
        <taxon>Alpharhabdovirinae</taxon>
        <taxon>Hapavirus</taxon>
    </lineage>
</organism>
<protein>
    <submittedName>
        <fullName evidence="2">P protein</fullName>
    </submittedName>
</protein>
<sequence length="231" mass="25613">MENIEKRKELGKKVDWANFSASVEASVDDDDEDYSSQNLPSLSDSSASVDDWACSILNPKEVPPIIQESPDQSTIKIGDIRIPNHLTFDEENNLLLDIESLLLQLDQTLSIVENSSQRSKRVISIYRNIGSDAKPPKNTPPSIPQESHVPESKSPDNIFNKYMEEVLSDLEKGLMVKKIAGGVVKLTLKTLGVDPISLAGKSFPDKRAAYRAILKKSPKRQMISSTCISPY</sequence>